<feature type="region of interest" description="Disordered" evidence="3">
    <location>
        <begin position="202"/>
        <end position="228"/>
    </location>
</feature>
<dbReference type="GO" id="GO:0005737">
    <property type="term" value="C:cytoplasm"/>
    <property type="evidence" value="ECO:0007669"/>
    <property type="project" value="UniProtKB-ARBA"/>
</dbReference>
<feature type="compositionally biased region" description="Acidic residues" evidence="3">
    <location>
        <begin position="825"/>
        <end position="836"/>
    </location>
</feature>
<evidence type="ECO:0000256" key="3">
    <source>
        <dbReference type="SAM" id="MobiDB-lite"/>
    </source>
</evidence>
<feature type="region of interest" description="Disordered" evidence="3">
    <location>
        <begin position="313"/>
        <end position="333"/>
    </location>
</feature>
<feature type="compositionally biased region" description="Basic and acidic residues" evidence="3">
    <location>
        <begin position="772"/>
        <end position="787"/>
    </location>
</feature>
<feature type="compositionally biased region" description="Polar residues" evidence="3">
    <location>
        <begin position="41"/>
        <end position="51"/>
    </location>
</feature>
<evidence type="ECO:0000256" key="2">
    <source>
        <dbReference type="SAM" id="Coils"/>
    </source>
</evidence>
<reference evidence="4 5" key="1">
    <citation type="submission" date="2019-03" db="EMBL/GenBank/DDBJ databases">
        <title>Single cell metagenomics reveals metabolic interactions within the superorganism composed of flagellate Streblomastix strix and complex community of Bacteroidetes bacteria on its surface.</title>
        <authorList>
            <person name="Treitli S.C."/>
            <person name="Kolisko M."/>
            <person name="Husnik F."/>
            <person name="Keeling P."/>
            <person name="Hampl V."/>
        </authorList>
    </citation>
    <scope>NUCLEOTIDE SEQUENCE [LARGE SCALE GENOMIC DNA]</scope>
    <source>
        <strain evidence="4">ST1C</strain>
    </source>
</reference>
<evidence type="ECO:0000313" key="5">
    <source>
        <dbReference type="Proteomes" id="UP000324800"/>
    </source>
</evidence>
<name>A0A5J4VEV7_9EUKA</name>
<feature type="region of interest" description="Disordered" evidence="3">
    <location>
        <begin position="1104"/>
        <end position="1124"/>
    </location>
</feature>
<feature type="compositionally biased region" description="Basic and acidic residues" evidence="3">
    <location>
        <begin position="795"/>
        <end position="809"/>
    </location>
</feature>
<dbReference type="InterPro" id="IPR019347">
    <property type="entry name" value="Axonemal_dynein_light_chain"/>
</dbReference>
<feature type="compositionally biased region" description="Polar residues" evidence="3">
    <location>
        <begin position="743"/>
        <end position="754"/>
    </location>
</feature>
<feature type="compositionally biased region" description="Low complexity" evidence="3">
    <location>
        <begin position="927"/>
        <end position="950"/>
    </location>
</feature>
<dbReference type="AlphaFoldDB" id="A0A5J4VEV7"/>
<feature type="compositionally biased region" description="Basic and acidic residues" evidence="3">
    <location>
        <begin position="973"/>
        <end position="987"/>
    </location>
</feature>
<protein>
    <submittedName>
        <fullName evidence="4">Uncharacterized protein</fullName>
    </submittedName>
</protein>
<dbReference type="EMBL" id="SNRW01007499">
    <property type="protein sequence ID" value="KAA6381148.1"/>
    <property type="molecule type" value="Genomic_DNA"/>
</dbReference>
<sequence length="1124" mass="129838">MAQTSDIPESTEDRILPPLKSDSAGSEESKSARGGQAAMKDQTQFYSPQISSERRNLKKADDVNFLTMNFDEDIKRVFSQDYNRRVQLVAQVGKTAEDGANRRIPQYFYKNAESTIELPSSIWKKRNKRLQREENIEQERNRLREQRQETKRMKEINESTERETTPFKFRDFEQNNEPKKINPPLMVTTPTGRVFLTQTRLTSSNQSGTAGSYGNTLSSIPTTNTSTHRSNEQLIQYQNQSSSRFSSPGKYSQRIQTADTTYTNGSNTGLGLTLPAHLKPLNLSQLFVEQLPIQTSQSTQRSQNADNQLQLATVSETEQQQQQSNTSQTSDINVFEMKHRDAEWSKAAFLDHLPTTREELLILESELDKALSQYTQASESDMRIDVLRRVGDEIVRQVTVQSNTRGRLLAKVLNSLLGEGCKVPELSKQMNQLSVLMDLTKAQADEAIKHKEEEIMKIIEQVEIDNRVIEDDLSFLDMKHLVAQMRHEEQILIKERKFAQEQSMKEMQKKEFIQDENFQLHSKVDEMARIILSLRTQLEDKMRQIMKSEKDNMKMHQDKVILEHHLLQRESEINDDIEISVQEALDKDQRRRDSLQREASTDADHSSQYLIDLRAWARDAIGNLPNAMVQTDPFLERLEKMVKNLKEDKQLVDSKIKTKGDESEKKIHDILEQKNKVEEQLKQSRMEMNLLKQQVEESTNMMQKLGQQQKAEIEQSQQARSQLAGQVEALKKQLQIEKGALLTPTQTPRQTDGLSQRDKRRLSQQQATQDKQQAEENKLQAELDKQLADQQQQKELSELLEQQKKGIDYKKRRQERKKKQQQEGNEQEDEEEDEQESLEKEKVDKQRKEEKKKEKQIGEDQQQQQDKPQEGEQVKQQLDKQQQQDKQQQKNIQTSSTDSLETKEYAGFKLEIPNESEIDEEQKQKSSRPSSSKKQIKPSSGAASSKTGGKQSRESSANRTSVIGSASKKTTPTKKDSKDDKMRERKQSKQQQQQQQQQSQSQSQIETVDQQQTQQQQSQLPPLPVKRSIHTLEKGTGTESLEKLIKLAEEKQPTKPQTPFEEFEQKAEIFKGQKLDEAQRKMLNDLATMAYRANFEIDRLHQIITGKPSNESQGMQTESSSEEE</sequence>
<feature type="compositionally biased region" description="Basic and acidic residues" evidence="3">
    <location>
        <begin position="837"/>
        <end position="858"/>
    </location>
</feature>
<evidence type="ECO:0000256" key="1">
    <source>
        <dbReference type="ARBA" id="ARBA00023054"/>
    </source>
</evidence>
<proteinExistence type="predicted"/>
<dbReference type="Pfam" id="PF10211">
    <property type="entry name" value="Ax_dynein_light"/>
    <property type="match status" value="1"/>
</dbReference>
<feature type="coiled-coil region" evidence="2">
    <location>
        <begin position="635"/>
        <end position="733"/>
    </location>
</feature>
<gene>
    <name evidence="4" type="ORF">EZS28_023326</name>
</gene>
<feature type="compositionally biased region" description="Polar residues" evidence="3">
    <location>
        <begin position="954"/>
        <end position="964"/>
    </location>
</feature>
<feature type="compositionally biased region" description="Low complexity" evidence="3">
    <location>
        <begin position="874"/>
        <end position="890"/>
    </location>
</feature>
<feature type="region of interest" description="Disordered" evidence="3">
    <location>
        <begin position="137"/>
        <end position="163"/>
    </location>
</feature>
<evidence type="ECO:0000313" key="4">
    <source>
        <dbReference type="EMBL" id="KAA6381148.1"/>
    </source>
</evidence>
<keyword evidence="1 2" id="KW-0175">Coiled coil</keyword>
<feature type="compositionally biased region" description="Low complexity" evidence="3">
    <location>
        <begin position="989"/>
        <end position="1019"/>
    </location>
</feature>
<feature type="compositionally biased region" description="Basic residues" evidence="3">
    <location>
        <begin position="810"/>
        <end position="819"/>
    </location>
</feature>
<feature type="region of interest" description="Disordered" evidence="3">
    <location>
        <begin position="739"/>
        <end position="1040"/>
    </location>
</feature>
<feature type="compositionally biased region" description="Polar residues" evidence="3">
    <location>
        <begin position="1107"/>
        <end position="1124"/>
    </location>
</feature>
<comment type="caution">
    <text evidence="4">The sequence shown here is derived from an EMBL/GenBank/DDBJ whole genome shotgun (WGS) entry which is preliminary data.</text>
</comment>
<feature type="region of interest" description="Disordered" evidence="3">
    <location>
        <begin position="1"/>
        <end position="53"/>
    </location>
</feature>
<accession>A0A5J4VEV7</accession>
<dbReference type="Proteomes" id="UP000324800">
    <property type="component" value="Unassembled WGS sequence"/>
</dbReference>
<feature type="non-terminal residue" evidence="4">
    <location>
        <position position="1124"/>
    </location>
</feature>
<organism evidence="4 5">
    <name type="scientific">Streblomastix strix</name>
    <dbReference type="NCBI Taxonomy" id="222440"/>
    <lineage>
        <taxon>Eukaryota</taxon>
        <taxon>Metamonada</taxon>
        <taxon>Preaxostyla</taxon>
        <taxon>Oxymonadida</taxon>
        <taxon>Streblomastigidae</taxon>
        <taxon>Streblomastix</taxon>
    </lineage>
</organism>
<dbReference type="OrthoDB" id="10690765at2759"/>
<feature type="compositionally biased region" description="Low complexity" evidence="3">
    <location>
        <begin position="313"/>
        <end position="330"/>
    </location>
</feature>